<evidence type="ECO:0000313" key="4">
    <source>
        <dbReference type="EMBL" id="KAF2276007.1"/>
    </source>
</evidence>
<dbReference type="OrthoDB" id="10267950at2759"/>
<dbReference type="InterPro" id="IPR036265">
    <property type="entry name" value="HIT-like_sf"/>
</dbReference>
<gene>
    <name evidence="4" type="ORF">EI97DRAFT_433938</name>
</gene>
<evidence type="ECO:0000256" key="1">
    <source>
        <dbReference type="SAM" id="MobiDB-lite"/>
    </source>
</evidence>
<dbReference type="GO" id="GO:0009117">
    <property type="term" value="P:nucleotide metabolic process"/>
    <property type="evidence" value="ECO:0007669"/>
    <property type="project" value="InterPro"/>
</dbReference>
<keyword evidence="5" id="KW-1185">Reference proteome</keyword>
<protein>
    <submittedName>
        <fullName evidence="4">Uncharacterized protein</fullName>
    </submittedName>
</protein>
<dbReference type="EMBL" id="ML986495">
    <property type="protein sequence ID" value="KAF2276007.1"/>
    <property type="molecule type" value="Genomic_DNA"/>
</dbReference>
<dbReference type="RefSeq" id="XP_033653546.1">
    <property type="nucleotide sequence ID" value="XM_033798494.1"/>
</dbReference>
<feature type="domain" description="ATP adenylyltransferase C-terminal" evidence="2">
    <location>
        <begin position="261"/>
        <end position="396"/>
    </location>
</feature>
<evidence type="ECO:0000259" key="2">
    <source>
        <dbReference type="Pfam" id="PF09830"/>
    </source>
</evidence>
<dbReference type="GO" id="GO:0005524">
    <property type="term" value="F:ATP binding"/>
    <property type="evidence" value="ECO:0007669"/>
    <property type="project" value="InterPro"/>
</dbReference>
<evidence type="ECO:0000313" key="5">
    <source>
        <dbReference type="Proteomes" id="UP000800097"/>
    </source>
</evidence>
<dbReference type="GeneID" id="54551669"/>
<dbReference type="GO" id="GO:0003877">
    <property type="term" value="F:ATP:ADP adenylyltransferase activity"/>
    <property type="evidence" value="ECO:0007669"/>
    <property type="project" value="InterPro"/>
</dbReference>
<reference evidence="4" key="1">
    <citation type="journal article" date="2020" name="Stud. Mycol.">
        <title>101 Dothideomycetes genomes: a test case for predicting lifestyles and emergence of pathogens.</title>
        <authorList>
            <person name="Haridas S."/>
            <person name="Albert R."/>
            <person name="Binder M."/>
            <person name="Bloem J."/>
            <person name="Labutti K."/>
            <person name="Salamov A."/>
            <person name="Andreopoulos B."/>
            <person name="Baker S."/>
            <person name="Barry K."/>
            <person name="Bills G."/>
            <person name="Bluhm B."/>
            <person name="Cannon C."/>
            <person name="Castanera R."/>
            <person name="Culley D."/>
            <person name="Daum C."/>
            <person name="Ezra D."/>
            <person name="Gonzalez J."/>
            <person name="Henrissat B."/>
            <person name="Kuo A."/>
            <person name="Liang C."/>
            <person name="Lipzen A."/>
            <person name="Lutzoni F."/>
            <person name="Magnuson J."/>
            <person name="Mondo S."/>
            <person name="Nolan M."/>
            <person name="Ohm R."/>
            <person name="Pangilinan J."/>
            <person name="Park H.-J."/>
            <person name="Ramirez L."/>
            <person name="Alfaro M."/>
            <person name="Sun H."/>
            <person name="Tritt A."/>
            <person name="Yoshinaga Y."/>
            <person name="Zwiers L.-H."/>
            <person name="Turgeon B."/>
            <person name="Goodwin S."/>
            <person name="Spatafora J."/>
            <person name="Crous P."/>
            <person name="Grigoriev I."/>
        </authorList>
    </citation>
    <scope>NUCLEOTIDE SEQUENCE</scope>
    <source>
        <strain evidence="4">CBS 379.55</strain>
    </source>
</reference>
<dbReference type="Pfam" id="PF19327">
    <property type="entry name" value="Ap4A_phos_N"/>
    <property type="match status" value="2"/>
</dbReference>
<dbReference type="Proteomes" id="UP000800097">
    <property type="component" value="Unassembled WGS sequence"/>
</dbReference>
<organism evidence="4 5">
    <name type="scientific">Westerdykella ornata</name>
    <dbReference type="NCBI Taxonomy" id="318751"/>
    <lineage>
        <taxon>Eukaryota</taxon>
        <taxon>Fungi</taxon>
        <taxon>Dikarya</taxon>
        <taxon>Ascomycota</taxon>
        <taxon>Pezizomycotina</taxon>
        <taxon>Dothideomycetes</taxon>
        <taxon>Pleosporomycetidae</taxon>
        <taxon>Pleosporales</taxon>
        <taxon>Sporormiaceae</taxon>
        <taxon>Westerdykella</taxon>
    </lineage>
</organism>
<dbReference type="InterPro" id="IPR045759">
    <property type="entry name" value="Ap4A_phos1/2_N"/>
</dbReference>
<dbReference type="PANTHER" id="PTHR38420:SF3">
    <property type="entry name" value="5',5'''-P-1,P-4-TETRAPHOSPHATE PHOSPHORYLASE 2"/>
    <property type="match status" value="1"/>
</dbReference>
<dbReference type="Pfam" id="PF09830">
    <property type="entry name" value="ATP_transf"/>
    <property type="match status" value="1"/>
</dbReference>
<dbReference type="InterPro" id="IPR009163">
    <property type="entry name" value="Ap4A_phos1/2"/>
</dbReference>
<evidence type="ECO:0000259" key="3">
    <source>
        <dbReference type="Pfam" id="PF19327"/>
    </source>
</evidence>
<dbReference type="Gene3D" id="3.30.428.70">
    <property type="match status" value="1"/>
</dbReference>
<feature type="domain" description="Ap4A phosphorylase 1/2 N-terminal" evidence="3">
    <location>
        <begin position="7"/>
        <end position="145"/>
    </location>
</feature>
<sequence>MLFGLSESLRSLVEAKFSAAKANSSIFFTPSEVTTIRTSRGIAFQLRYCPTLAKKPTASNPEAKTDGAPQKRDPFEDPPQDLLVAEIPQRAASSSSNSKSATHILVLNKFPIIPAHFILATKANKPQTHALEEDDLEVAYVCLRAWEEDSSVLSSSSGEGEGEGGGSETRDQPSPIPEKNQQKQARKRLFAFFNSGEHSGASQPHRHLQFLPVESIREQERAPGWELLLDLILNEGEVVGKDSSDTPSSEHSPDFPLLQHPSLPITHFAHRLPSSPTPSYLLQTYHSLLAAAQSAIHGFDPSSTTNTFPTTHPIPLSYNLALTTSAMAILPRRAEGQTLLDDAEEGDDNSTTVAGSVSLNGTALAGTLMVKQQSEWDLLRRRPEKLDDILEAIGVPRVQGGPRM</sequence>
<name>A0A6A6JHY6_WESOR</name>
<feature type="compositionally biased region" description="Basic and acidic residues" evidence="1">
    <location>
        <begin position="63"/>
        <end position="75"/>
    </location>
</feature>
<accession>A0A6A6JHY6</accession>
<feature type="region of interest" description="Disordered" evidence="1">
    <location>
        <begin position="55"/>
        <end position="79"/>
    </location>
</feature>
<dbReference type="InterPro" id="IPR043171">
    <property type="entry name" value="Ap4A_phos1/2-like"/>
</dbReference>
<dbReference type="InterPro" id="IPR019200">
    <property type="entry name" value="ATP_adenylylTrfase_C"/>
</dbReference>
<feature type="domain" description="Ap4A phosphorylase 1/2 N-terminal" evidence="3">
    <location>
        <begin position="190"/>
        <end position="223"/>
    </location>
</feature>
<dbReference type="AlphaFoldDB" id="A0A6A6JHY6"/>
<proteinExistence type="predicted"/>
<feature type="region of interest" description="Disordered" evidence="1">
    <location>
        <begin position="152"/>
        <end position="183"/>
    </location>
</feature>
<dbReference type="SUPFAM" id="SSF54197">
    <property type="entry name" value="HIT-like"/>
    <property type="match status" value="1"/>
</dbReference>
<dbReference type="PANTHER" id="PTHR38420">
    <property type="entry name" value="AP-4-A PHOSPHORYLASE II"/>
    <property type="match status" value="1"/>
</dbReference>